<reference evidence="1 2" key="2">
    <citation type="journal article" date="2005" name="Mol. Genet. Genomics">
        <title>The complete nucleotide sequence and multipartite organization of the tobacco mitochondrial genome: comparative analysis of mitochondrial genomes in higher plants.</title>
        <authorList>
            <person name="Sugiyama Y."/>
            <person name="Watase Y."/>
            <person name="Nagase M."/>
            <person name="Makita N."/>
            <person name="Yagura S."/>
            <person name="Hirai A."/>
            <person name="Sugiura M."/>
        </authorList>
    </citation>
    <scope>NUCLEOTIDE SEQUENCE</scope>
    <source>
        <strain evidence="2">cv. TN90</strain>
        <tissue evidence="1 4">Leaf</tissue>
    </source>
</reference>
<reference evidence="4" key="1">
    <citation type="submission" date="2004-12" db="EMBL/GenBank/DDBJ databases">
        <authorList>
            <consortium name="NCBI Genome Project"/>
        </authorList>
    </citation>
    <scope>NUCLEOTIDE SEQUENCE</scope>
    <source>
        <tissue evidence="4">Leaf</tissue>
    </source>
</reference>
<keyword evidence="1 4" id="KW-0496">Mitochondrion</keyword>
<accession>Q5MA62</accession>
<evidence type="ECO:0000313" key="3">
    <source>
        <dbReference type="Proteomes" id="UP000790787"/>
    </source>
</evidence>
<evidence type="ECO:0000313" key="4">
    <source>
        <dbReference type="RefSeq" id="YP_173353.1"/>
    </source>
</evidence>
<gene>
    <name evidence="1 4" type="primary">orf138a</name>
    <name evidence="4" type="ORF">NitaMp003</name>
</gene>
<dbReference type="GeneID" id="3205235"/>
<organism evidence="1">
    <name type="scientific">Nicotiana tabacum</name>
    <name type="common">Common tobacco</name>
    <dbReference type="NCBI Taxonomy" id="4097"/>
    <lineage>
        <taxon>Eukaryota</taxon>
        <taxon>Viridiplantae</taxon>
        <taxon>Streptophyta</taxon>
        <taxon>Embryophyta</taxon>
        <taxon>Tracheophyta</taxon>
        <taxon>Spermatophyta</taxon>
        <taxon>Magnoliopsida</taxon>
        <taxon>eudicotyledons</taxon>
        <taxon>Gunneridae</taxon>
        <taxon>Pentapetalae</taxon>
        <taxon>asterids</taxon>
        <taxon>lamiids</taxon>
        <taxon>Solanales</taxon>
        <taxon>Solanaceae</taxon>
        <taxon>Nicotianoideae</taxon>
        <taxon>Nicotianeae</taxon>
        <taxon>Nicotiana</taxon>
    </lineage>
</organism>
<reference evidence="4" key="3">
    <citation type="submission" date="2025-04" db="UniProtKB">
        <authorList>
            <consortium name="RefSeq"/>
        </authorList>
    </citation>
    <scope>IDENTIFICATION</scope>
    <source>
        <tissue evidence="4">Leaf</tissue>
    </source>
</reference>
<dbReference type="OrthoDB" id="1257156at2759"/>
<proteinExistence type="predicted"/>
<name>Q5MA62_TOBAC</name>
<evidence type="ECO:0000313" key="2">
    <source>
        <dbReference type="Proteomes" id="UP000084051"/>
    </source>
</evidence>
<keyword evidence="3" id="KW-1185">Reference proteome</keyword>
<dbReference type="RefSeq" id="YP_173353.1">
    <property type="nucleotide sequence ID" value="NC_006581.1"/>
</dbReference>
<geneLocation type="mitochondrion" evidence="1 4"/>
<dbReference type="PaxDb" id="4097-Q5MA62"/>
<dbReference type="AlphaFoldDB" id="Q5MA62"/>
<dbReference type="EMBL" id="BA000042">
    <property type="protein sequence ID" value="BAD83416.1"/>
    <property type="molecule type" value="Genomic_DNA"/>
</dbReference>
<evidence type="ECO:0000313" key="1">
    <source>
        <dbReference type="EMBL" id="BAD83416.1"/>
    </source>
</evidence>
<dbReference type="Proteomes" id="UP000790787">
    <property type="component" value="Mitochondrion MT"/>
</dbReference>
<sequence>MLKSNHRQDVYQRDFIMGYNRRAHKMKNLRSKGISMAFVEQRANGRQVTLISCWPLLRLLIRGLGFDKSRLGLRLAAYVVRKTLSLTLNSHSEFITSGISKGGICGGEKGNLPHFLQFQLNPQQSQRCFRGINCSFSI</sequence>
<dbReference type="OMA" id="HFLQFQL"/>
<dbReference type="KEGG" id="nta:3205235"/>
<protein>
    <submittedName>
        <fullName evidence="1 4">Uncharacterized protein</fullName>
    </submittedName>
</protein>